<accession>A0AAF0FB28</accession>
<dbReference type="Pfam" id="PF10341">
    <property type="entry name" value="TPP1"/>
    <property type="match status" value="1"/>
</dbReference>
<sequence>MSRSLRPWLHEAVRTASENPDANSSAAEKHSVGSRVQILRFLTFRPENDPRTPMDIWAQVRDRTHWMPARFASASVDDFQINSGGMRFTQLRGAILAINKCRVTLDHVQTDCTRKNSNHDLFGAVTLHVDQFTVLDVLGDTPDDDGLKYAADG</sequence>
<gene>
    <name evidence="7" type="ORF">MPSI1_002846</name>
</gene>
<dbReference type="EMBL" id="CP118378">
    <property type="protein sequence ID" value="WFD44180.1"/>
    <property type="molecule type" value="Genomic_DNA"/>
</dbReference>
<evidence type="ECO:0000256" key="4">
    <source>
        <dbReference type="ARBA" id="ARBA00022895"/>
    </source>
</evidence>
<keyword evidence="8" id="KW-1185">Reference proteome</keyword>
<dbReference type="AlphaFoldDB" id="A0AAF0FB28"/>
<dbReference type="Proteomes" id="UP001214628">
    <property type="component" value="Chromosome 4"/>
</dbReference>
<dbReference type="GO" id="GO:0042162">
    <property type="term" value="F:telomeric DNA binding"/>
    <property type="evidence" value="ECO:0007669"/>
    <property type="project" value="InterPro"/>
</dbReference>
<feature type="domain" description="Shelterin complex subunit TPP1/Est3" evidence="6">
    <location>
        <begin position="5"/>
        <end position="109"/>
    </location>
</feature>
<dbReference type="GO" id="GO:0000781">
    <property type="term" value="C:chromosome, telomeric region"/>
    <property type="evidence" value="ECO:0007669"/>
    <property type="project" value="UniProtKB-SubCell"/>
</dbReference>
<dbReference type="InterPro" id="IPR019437">
    <property type="entry name" value="TPP1/Est3"/>
</dbReference>
<evidence type="ECO:0000256" key="3">
    <source>
        <dbReference type="ARBA" id="ARBA00022454"/>
    </source>
</evidence>
<keyword evidence="3" id="KW-0158">Chromosome</keyword>
<evidence type="ECO:0000259" key="6">
    <source>
        <dbReference type="Pfam" id="PF10341"/>
    </source>
</evidence>
<name>A0AAF0FB28_9BASI</name>
<reference evidence="7" key="1">
    <citation type="submission" date="2023-02" db="EMBL/GenBank/DDBJ databases">
        <title>Mating type loci evolution in Malassezia.</title>
        <authorList>
            <person name="Coelho M.A."/>
        </authorList>
    </citation>
    <scope>NUCLEOTIDE SEQUENCE</scope>
    <source>
        <strain evidence="7">CBS 14136</strain>
    </source>
</reference>
<evidence type="ECO:0000256" key="5">
    <source>
        <dbReference type="ARBA" id="ARBA00023242"/>
    </source>
</evidence>
<evidence type="ECO:0000256" key="1">
    <source>
        <dbReference type="ARBA" id="ARBA00004123"/>
    </source>
</evidence>
<comment type="subcellular location">
    <subcellularLocation>
        <location evidence="2">Chromosome</location>
        <location evidence="2">Telomere</location>
    </subcellularLocation>
    <subcellularLocation>
        <location evidence="1">Nucleus</location>
    </subcellularLocation>
</comment>
<dbReference type="Gene3D" id="2.40.50.960">
    <property type="match status" value="1"/>
</dbReference>
<organism evidence="7 8">
    <name type="scientific">Malassezia psittaci</name>
    <dbReference type="NCBI Taxonomy" id="1821823"/>
    <lineage>
        <taxon>Eukaryota</taxon>
        <taxon>Fungi</taxon>
        <taxon>Dikarya</taxon>
        <taxon>Basidiomycota</taxon>
        <taxon>Ustilaginomycotina</taxon>
        <taxon>Malasseziomycetes</taxon>
        <taxon>Malasseziales</taxon>
        <taxon>Malasseziaceae</taxon>
        <taxon>Malassezia</taxon>
    </lineage>
</organism>
<evidence type="ECO:0000256" key="2">
    <source>
        <dbReference type="ARBA" id="ARBA00004574"/>
    </source>
</evidence>
<protein>
    <recommendedName>
        <fullName evidence="6">Shelterin complex subunit TPP1/Est3 domain-containing protein</fullName>
    </recommendedName>
</protein>
<evidence type="ECO:0000313" key="7">
    <source>
        <dbReference type="EMBL" id="WFD44180.1"/>
    </source>
</evidence>
<evidence type="ECO:0000313" key="8">
    <source>
        <dbReference type="Proteomes" id="UP001214628"/>
    </source>
</evidence>
<dbReference type="GO" id="GO:0007004">
    <property type="term" value="P:telomere maintenance via telomerase"/>
    <property type="evidence" value="ECO:0007669"/>
    <property type="project" value="InterPro"/>
</dbReference>
<keyword evidence="4" id="KW-0779">Telomere</keyword>
<proteinExistence type="predicted"/>
<keyword evidence="5" id="KW-0539">Nucleus</keyword>
<dbReference type="GO" id="GO:0005697">
    <property type="term" value="C:telomerase holoenzyme complex"/>
    <property type="evidence" value="ECO:0007669"/>
    <property type="project" value="InterPro"/>
</dbReference>